<dbReference type="AlphaFoldDB" id="A0A1L9V3S0"/>
<dbReference type="VEuPathDB" id="FungiDB:ASPGLDRAFT_53536"/>
<accession>A0A1L9V3S0</accession>
<dbReference type="RefSeq" id="XP_022395239.1">
    <property type="nucleotide sequence ID" value="XM_022548004.1"/>
</dbReference>
<dbReference type="OrthoDB" id="4496038at2759"/>
<reference evidence="2" key="1">
    <citation type="journal article" date="2017" name="Genome Biol.">
        <title>Comparative genomics reveals high biological diversity and specific adaptations in the industrially and medically important fungal genus Aspergillus.</title>
        <authorList>
            <person name="de Vries R.P."/>
            <person name="Riley R."/>
            <person name="Wiebenga A."/>
            <person name="Aguilar-Osorio G."/>
            <person name="Amillis S."/>
            <person name="Uchima C.A."/>
            <person name="Anderluh G."/>
            <person name="Asadollahi M."/>
            <person name="Askin M."/>
            <person name="Barry K."/>
            <person name="Battaglia E."/>
            <person name="Bayram O."/>
            <person name="Benocci T."/>
            <person name="Braus-Stromeyer S.A."/>
            <person name="Caldana C."/>
            <person name="Canovas D."/>
            <person name="Cerqueira G.C."/>
            <person name="Chen F."/>
            <person name="Chen W."/>
            <person name="Choi C."/>
            <person name="Clum A."/>
            <person name="Dos Santos R.A."/>
            <person name="Damasio A.R."/>
            <person name="Diallinas G."/>
            <person name="Emri T."/>
            <person name="Fekete E."/>
            <person name="Flipphi M."/>
            <person name="Freyberg S."/>
            <person name="Gallo A."/>
            <person name="Gournas C."/>
            <person name="Habgood R."/>
            <person name="Hainaut M."/>
            <person name="Harispe M.L."/>
            <person name="Henrissat B."/>
            <person name="Hilden K.S."/>
            <person name="Hope R."/>
            <person name="Hossain A."/>
            <person name="Karabika E."/>
            <person name="Karaffa L."/>
            <person name="Karanyi Z."/>
            <person name="Krasevec N."/>
            <person name="Kuo A."/>
            <person name="Kusch H."/>
            <person name="LaButti K."/>
            <person name="Lagendijk E.L."/>
            <person name="Lapidus A."/>
            <person name="Levasseur A."/>
            <person name="Lindquist E."/>
            <person name="Lipzen A."/>
            <person name="Logrieco A.F."/>
            <person name="MacCabe A."/>
            <person name="Maekelae M.R."/>
            <person name="Malavazi I."/>
            <person name="Melin P."/>
            <person name="Meyer V."/>
            <person name="Mielnichuk N."/>
            <person name="Miskei M."/>
            <person name="Molnar A.P."/>
            <person name="Mule G."/>
            <person name="Ngan C.Y."/>
            <person name="Orejas M."/>
            <person name="Orosz E."/>
            <person name="Ouedraogo J.P."/>
            <person name="Overkamp K.M."/>
            <person name="Park H.-S."/>
            <person name="Perrone G."/>
            <person name="Piumi F."/>
            <person name="Punt P.J."/>
            <person name="Ram A.F."/>
            <person name="Ramon A."/>
            <person name="Rauscher S."/>
            <person name="Record E."/>
            <person name="Riano-Pachon D.M."/>
            <person name="Robert V."/>
            <person name="Roehrig J."/>
            <person name="Ruller R."/>
            <person name="Salamov A."/>
            <person name="Salih N.S."/>
            <person name="Samson R.A."/>
            <person name="Sandor E."/>
            <person name="Sanguinetti M."/>
            <person name="Schuetze T."/>
            <person name="Sepcic K."/>
            <person name="Shelest E."/>
            <person name="Sherlock G."/>
            <person name="Sophianopoulou V."/>
            <person name="Squina F.M."/>
            <person name="Sun H."/>
            <person name="Susca A."/>
            <person name="Todd R.B."/>
            <person name="Tsang A."/>
            <person name="Unkles S.E."/>
            <person name="van de Wiele N."/>
            <person name="van Rossen-Uffink D."/>
            <person name="Oliveira J.V."/>
            <person name="Vesth T.C."/>
            <person name="Visser J."/>
            <person name="Yu J.-H."/>
            <person name="Zhou M."/>
            <person name="Andersen M.R."/>
            <person name="Archer D.B."/>
            <person name="Baker S.E."/>
            <person name="Benoit I."/>
            <person name="Brakhage A.A."/>
            <person name="Braus G.H."/>
            <person name="Fischer R."/>
            <person name="Frisvad J.C."/>
            <person name="Goldman G.H."/>
            <person name="Houbraken J."/>
            <person name="Oakley B."/>
            <person name="Pocsi I."/>
            <person name="Scazzocchio C."/>
            <person name="Seiboth B."/>
            <person name="vanKuyk P.A."/>
            <person name="Wortman J."/>
            <person name="Dyer P.S."/>
            <person name="Grigoriev I.V."/>
        </authorList>
    </citation>
    <scope>NUCLEOTIDE SEQUENCE [LARGE SCALE GENOMIC DNA]</scope>
    <source>
        <strain evidence="2">CBS 516.65</strain>
    </source>
</reference>
<keyword evidence="2" id="KW-1185">Reference proteome</keyword>
<evidence type="ECO:0000313" key="1">
    <source>
        <dbReference type="EMBL" id="OJJ78541.1"/>
    </source>
</evidence>
<organism evidence="1 2">
    <name type="scientific">Aspergillus glaucus CBS 516.65</name>
    <dbReference type="NCBI Taxonomy" id="1160497"/>
    <lineage>
        <taxon>Eukaryota</taxon>
        <taxon>Fungi</taxon>
        <taxon>Dikarya</taxon>
        <taxon>Ascomycota</taxon>
        <taxon>Pezizomycotina</taxon>
        <taxon>Eurotiomycetes</taxon>
        <taxon>Eurotiomycetidae</taxon>
        <taxon>Eurotiales</taxon>
        <taxon>Aspergillaceae</taxon>
        <taxon>Aspergillus</taxon>
        <taxon>Aspergillus subgen. Aspergillus</taxon>
    </lineage>
</organism>
<gene>
    <name evidence="1" type="ORF">ASPGLDRAFT_53536</name>
</gene>
<dbReference type="Proteomes" id="UP000184300">
    <property type="component" value="Unassembled WGS sequence"/>
</dbReference>
<evidence type="ECO:0000313" key="2">
    <source>
        <dbReference type="Proteomes" id="UP000184300"/>
    </source>
</evidence>
<proteinExistence type="predicted"/>
<sequence length="75" mass="8737">MDHTQQPSDILSRLDTIYGISPAEKRLLLVKTLLNLKPQGNYIAMMRQWQRISTELERQDYPISEVCHDIGIILK</sequence>
<name>A0A1L9V3S0_ASPGL</name>
<dbReference type="GeneID" id="34464265"/>
<protein>
    <submittedName>
        <fullName evidence="1">Uncharacterized protein</fullName>
    </submittedName>
</protein>
<dbReference type="EMBL" id="KV878933">
    <property type="protein sequence ID" value="OJJ78541.1"/>
    <property type="molecule type" value="Genomic_DNA"/>
</dbReference>